<name>X0UFM8_9ZZZZ</name>
<accession>X0UFM8</accession>
<proteinExistence type="predicted"/>
<gene>
    <name evidence="1" type="ORF">S01H1_32593</name>
</gene>
<dbReference type="EMBL" id="BARS01020188">
    <property type="protein sequence ID" value="GAG04390.1"/>
    <property type="molecule type" value="Genomic_DNA"/>
</dbReference>
<reference evidence="1" key="1">
    <citation type="journal article" date="2014" name="Front. Microbiol.">
        <title>High frequency of phylogenetically diverse reductive dehalogenase-homologous genes in deep subseafloor sedimentary metagenomes.</title>
        <authorList>
            <person name="Kawai M."/>
            <person name="Futagami T."/>
            <person name="Toyoda A."/>
            <person name="Takaki Y."/>
            <person name="Nishi S."/>
            <person name="Hori S."/>
            <person name="Arai W."/>
            <person name="Tsubouchi T."/>
            <person name="Morono Y."/>
            <person name="Uchiyama I."/>
            <person name="Ito T."/>
            <person name="Fujiyama A."/>
            <person name="Inagaki F."/>
            <person name="Takami H."/>
        </authorList>
    </citation>
    <scope>NUCLEOTIDE SEQUENCE</scope>
    <source>
        <strain evidence="1">Expedition CK06-06</strain>
    </source>
</reference>
<dbReference type="AlphaFoldDB" id="X0UFM8"/>
<comment type="caution">
    <text evidence="1">The sequence shown here is derived from an EMBL/GenBank/DDBJ whole genome shotgun (WGS) entry which is preliminary data.</text>
</comment>
<organism evidence="1">
    <name type="scientific">marine sediment metagenome</name>
    <dbReference type="NCBI Taxonomy" id="412755"/>
    <lineage>
        <taxon>unclassified sequences</taxon>
        <taxon>metagenomes</taxon>
        <taxon>ecological metagenomes</taxon>
    </lineage>
</organism>
<sequence>MCLKSIWNWLKSLGISESDIQKYLPFDTEEVVKAFIENEFGLSCEGQFFSTIPADNKPDKYGYYGTKGTEIMFGEKKIVNYTSMVECRIITGNTGYTKFKLEMDPNNGWIQKFFVKKEFIQPEWADKLVPKRLPTSENPNYETYLGLI</sequence>
<evidence type="ECO:0000313" key="1">
    <source>
        <dbReference type="EMBL" id="GAG04390.1"/>
    </source>
</evidence>
<protein>
    <submittedName>
        <fullName evidence="1">Uncharacterized protein</fullName>
    </submittedName>
</protein>